<organism evidence="1">
    <name type="scientific">marine sediment metagenome</name>
    <dbReference type="NCBI Taxonomy" id="412755"/>
    <lineage>
        <taxon>unclassified sequences</taxon>
        <taxon>metagenomes</taxon>
        <taxon>ecological metagenomes</taxon>
    </lineage>
</organism>
<name>X0XLX1_9ZZZZ</name>
<feature type="non-terminal residue" evidence="1">
    <location>
        <position position="1"/>
    </location>
</feature>
<accession>X0XLX1</accession>
<dbReference type="EMBL" id="BARS01059312">
    <property type="protein sequence ID" value="GAG44165.1"/>
    <property type="molecule type" value="Genomic_DNA"/>
</dbReference>
<comment type="caution">
    <text evidence="1">The sequence shown here is derived from an EMBL/GenBank/DDBJ whole genome shotgun (WGS) entry which is preliminary data.</text>
</comment>
<evidence type="ECO:0000313" key="1">
    <source>
        <dbReference type="EMBL" id="GAG44165.1"/>
    </source>
</evidence>
<gene>
    <name evidence="1" type="ORF">S01H1_85990</name>
</gene>
<feature type="non-terminal residue" evidence="1">
    <location>
        <position position="53"/>
    </location>
</feature>
<sequence>YDLISIKNEDNKIPIIIFNPLPWKRKDLASFNIISNTKKVGFKSPEDFKIIDS</sequence>
<reference evidence="1" key="1">
    <citation type="journal article" date="2014" name="Front. Microbiol.">
        <title>High frequency of phylogenetically diverse reductive dehalogenase-homologous genes in deep subseafloor sedimentary metagenomes.</title>
        <authorList>
            <person name="Kawai M."/>
            <person name="Futagami T."/>
            <person name="Toyoda A."/>
            <person name="Takaki Y."/>
            <person name="Nishi S."/>
            <person name="Hori S."/>
            <person name="Arai W."/>
            <person name="Tsubouchi T."/>
            <person name="Morono Y."/>
            <person name="Uchiyama I."/>
            <person name="Ito T."/>
            <person name="Fujiyama A."/>
            <person name="Inagaki F."/>
            <person name="Takami H."/>
        </authorList>
    </citation>
    <scope>NUCLEOTIDE SEQUENCE</scope>
    <source>
        <strain evidence="1">Expedition CK06-06</strain>
    </source>
</reference>
<protein>
    <submittedName>
        <fullName evidence="1">Uncharacterized protein</fullName>
    </submittedName>
</protein>
<proteinExistence type="predicted"/>
<dbReference type="AlphaFoldDB" id="X0XLX1"/>